<dbReference type="OrthoDB" id="5352317at2759"/>
<protein>
    <recommendedName>
        <fullName evidence="4">Small secreted protein</fullName>
    </recommendedName>
</protein>
<gene>
    <name evidence="2" type="ORF">SEPMUDRAFT_149753</name>
</gene>
<evidence type="ECO:0000256" key="1">
    <source>
        <dbReference type="SAM" id="SignalP"/>
    </source>
</evidence>
<evidence type="ECO:0008006" key="4">
    <source>
        <dbReference type="Google" id="ProtNLM"/>
    </source>
</evidence>
<sequence length="149" mass="15842">MQFTTTVLAFLAAASTSLATPVPEPAVGVSMMAAAGTTWTIQNFKRTCTSDAKSCNYSFGINTNDGSAATKCSYQVTGNPAARASYNSVACGNFRIGSTWSNQFGAGQEFQTLSVVRNGQIIYPAYKDSQIVNGKTVKPDQSYTPQRLP</sequence>
<name>N1QJD4_SPHMS</name>
<dbReference type="RefSeq" id="XP_016760036.1">
    <property type="nucleotide sequence ID" value="XM_016905749.1"/>
</dbReference>
<accession>N1QJD4</accession>
<organism evidence="2 3">
    <name type="scientific">Sphaerulina musiva (strain SO2202)</name>
    <name type="common">Poplar stem canker fungus</name>
    <name type="synonym">Septoria musiva</name>
    <dbReference type="NCBI Taxonomy" id="692275"/>
    <lineage>
        <taxon>Eukaryota</taxon>
        <taxon>Fungi</taxon>
        <taxon>Dikarya</taxon>
        <taxon>Ascomycota</taxon>
        <taxon>Pezizomycotina</taxon>
        <taxon>Dothideomycetes</taxon>
        <taxon>Dothideomycetidae</taxon>
        <taxon>Mycosphaerellales</taxon>
        <taxon>Mycosphaerellaceae</taxon>
        <taxon>Sphaerulina</taxon>
    </lineage>
</organism>
<proteinExistence type="predicted"/>
<dbReference type="eggNOG" id="ENOG502SPD0">
    <property type="taxonomic scope" value="Eukaryota"/>
</dbReference>
<dbReference type="EMBL" id="KB456265">
    <property type="protein sequence ID" value="EMF11915.1"/>
    <property type="molecule type" value="Genomic_DNA"/>
</dbReference>
<dbReference type="GeneID" id="27902886"/>
<keyword evidence="1" id="KW-0732">Signal</keyword>
<evidence type="ECO:0000313" key="2">
    <source>
        <dbReference type="EMBL" id="EMF11915.1"/>
    </source>
</evidence>
<feature type="chain" id="PRO_5004109920" description="Small secreted protein" evidence="1">
    <location>
        <begin position="20"/>
        <end position="149"/>
    </location>
</feature>
<dbReference type="HOGENOM" id="CLU_117282_0_0_1"/>
<feature type="signal peptide" evidence="1">
    <location>
        <begin position="1"/>
        <end position="19"/>
    </location>
</feature>
<dbReference type="Proteomes" id="UP000016931">
    <property type="component" value="Unassembled WGS sequence"/>
</dbReference>
<reference evidence="2 3" key="1">
    <citation type="journal article" date="2012" name="PLoS Pathog.">
        <title>Diverse lifestyles and strategies of plant pathogenesis encoded in the genomes of eighteen Dothideomycetes fungi.</title>
        <authorList>
            <person name="Ohm R.A."/>
            <person name="Feau N."/>
            <person name="Henrissat B."/>
            <person name="Schoch C.L."/>
            <person name="Horwitz B.A."/>
            <person name="Barry K.W."/>
            <person name="Condon B.J."/>
            <person name="Copeland A.C."/>
            <person name="Dhillon B."/>
            <person name="Glaser F."/>
            <person name="Hesse C.N."/>
            <person name="Kosti I."/>
            <person name="LaButti K."/>
            <person name="Lindquist E.A."/>
            <person name="Lucas S."/>
            <person name="Salamov A.A."/>
            <person name="Bradshaw R.E."/>
            <person name="Ciuffetti L."/>
            <person name="Hamelin R.C."/>
            <person name="Kema G.H.J."/>
            <person name="Lawrence C."/>
            <person name="Scott J.A."/>
            <person name="Spatafora J.W."/>
            <person name="Turgeon B.G."/>
            <person name="de Wit P.J.G.M."/>
            <person name="Zhong S."/>
            <person name="Goodwin S.B."/>
            <person name="Grigoriev I.V."/>
        </authorList>
    </citation>
    <scope>NUCLEOTIDE SEQUENCE [LARGE SCALE GENOMIC DNA]</scope>
    <source>
        <strain evidence="2 3">SO2202</strain>
    </source>
</reference>
<keyword evidence="3" id="KW-1185">Reference proteome</keyword>
<dbReference type="AlphaFoldDB" id="N1QJD4"/>
<evidence type="ECO:0000313" key="3">
    <source>
        <dbReference type="Proteomes" id="UP000016931"/>
    </source>
</evidence>
<dbReference type="OMA" id="CTFIVEA"/>